<feature type="compositionally biased region" description="Basic and acidic residues" evidence="2">
    <location>
        <begin position="304"/>
        <end position="321"/>
    </location>
</feature>
<proteinExistence type="inferred from homology"/>
<reference evidence="4 5" key="1">
    <citation type="submission" date="2023-04" db="EMBL/GenBank/DDBJ databases">
        <title>Fusibacter bizertensis strain WBS, isolated from littoral bottom sediments of the Arctic seas - biochemical and genomic analysis.</title>
        <authorList>
            <person name="Brioukhanov A.L."/>
        </authorList>
    </citation>
    <scope>NUCLEOTIDE SEQUENCE [LARGE SCALE GENOMIC DNA]</scope>
    <source>
        <strain evidence="4 5">WBS</strain>
    </source>
</reference>
<sequence>MGFYKKTPDFDLGELNIENIFITDFMPSASGTFVKIYLLAQLFSRDENTKFHYDNRTLASMLSLPVQDVHEAWNYWEKLGLVNKHPHEESADYDIEFLSLRGLYIDNNYVHKNNTSSKAKQKPKEPNNTFKSENESFQKLTKEIETIIGHPLTYKDYREIGDYYEHYTRNPQIICKAFSHCYKDRGIRSLKLVKSTLLQWLDQGLNSIEAIDTWLNASEERQSLYKDILKMLGIGFRQPNQAEKDFMDKWLDQYGFEKSQLMQIVLDLSKKTLNINFNFIDKVLTTQFQSGNLTFEAYSSSKATPEKSESKPNKRKNFTIEKENTYSEEELEQILLGRKK</sequence>
<evidence type="ECO:0000313" key="5">
    <source>
        <dbReference type="Proteomes" id="UP001158045"/>
    </source>
</evidence>
<feature type="region of interest" description="Disordered" evidence="2">
    <location>
        <begin position="114"/>
        <end position="135"/>
    </location>
</feature>
<dbReference type="EMBL" id="JARYZI010000006">
    <property type="protein sequence ID" value="MDH8678489.1"/>
    <property type="molecule type" value="Genomic_DNA"/>
</dbReference>
<accession>A0ABT6NDI8</accession>
<dbReference type="SUPFAM" id="SSF158499">
    <property type="entry name" value="DnaD domain-like"/>
    <property type="match status" value="1"/>
</dbReference>
<dbReference type="Gene3D" id="1.10.10.630">
    <property type="entry name" value="DnaD domain-like"/>
    <property type="match status" value="2"/>
</dbReference>
<dbReference type="RefSeq" id="WP_281094337.1">
    <property type="nucleotide sequence ID" value="NZ_JARYZI010000006.1"/>
</dbReference>
<name>A0ABT6NDI8_9FIRM</name>
<evidence type="ECO:0000256" key="2">
    <source>
        <dbReference type="SAM" id="MobiDB-lite"/>
    </source>
</evidence>
<protein>
    <submittedName>
        <fullName evidence="4">DnaD domain protein</fullName>
    </submittedName>
</protein>
<gene>
    <name evidence="4" type="ORF">QE109_10050</name>
</gene>
<feature type="domain" description="DnaB/C C-terminal" evidence="3">
    <location>
        <begin position="143"/>
        <end position="211"/>
    </location>
</feature>
<evidence type="ECO:0000256" key="1">
    <source>
        <dbReference type="ARBA" id="ARBA00093462"/>
    </source>
</evidence>
<comment type="similarity">
    <text evidence="1">Belongs to the DnaB/DnaD family.</text>
</comment>
<dbReference type="Pfam" id="PF07261">
    <property type="entry name" value="DnaB_2"/>
    <property type="match status" value="1"/>
</dbReference>
<dbReference type="PIRSF" id="PIRSF033722">
    <property type="entry name" value="DnaD_CA_C3587_prd"/>
    <property type="match status" value="1"/>
</dbReference>
<evidence type="ECO:0000259" key="3">
    <source>
        <dbReference type="Pfam" id="PF07261"/>
    </source>
</evidence>
<evidence type="ECO:0000313" key="4">
    <source>
        <dbReference type="EMBL" id="MDH8678489.1"/>
    </source>
</evidence>
<comment type="caution">
    <text evidence="4">The sequence shown here is derived from an EMBL/GenBank/DDBJ whole genome shotgun (WGS) entry which is preliminary data.</text>
</comment>
<dbReference type="InterPro" id="IPR017019">
    <property type="entry name" value="DNA_replication_prd_bac"/>
</dbReference>
<dbReference type="Proteomes" id="UP001158045">
    <property type="component" value="Unassembled WGS sequence"/>
</dbReference>
<keyword evidence="5" id="KW-1185">Reference proteome</keyword>
<organism evidence="4 5">
    <name type="scientific">Fusibacter bizertensis</name>
    <dbReference type="NCBI Taxonomy" id="1488331"/>
    <lineage>
        <taxon>Bacteria</taxon>
        <taxon>Bacillati</taxon>
        <taxon>Bacillota</taxon>
        <taxon>Clostridia</taxon>
        <taxon>Eubacteriales</taxon>
        <taxon>Eubacteriales Family XII. Incertae Sedis</taxon>
        <taxon>Fusibacter</taxon>
    </lineage>
</organism>
<dbReference type="InterPro" id="IPR034829">
    <property type="entry name" value="DnaD-like_sf"/>
</dbReference>
<dbReference type="InterPro" id="IPR006343">
    <property type="entry name" value="DnaB/C_C"/>
</dbReference>
<feature type="region of interest" description="Disordered" evidence="2">
    <location>
        <begin position="299"/>
        <end position="321"/>
    </location>
</feature>